<gene>
    <name evidence="1" type="ORF">A2Y75_06505</name>
</gene>
<dbReference type="EMBL" id="MELK01000040">
    <property type="protein sequence ID" value="OFW56957.1"/>
    <property type="molecule type" value="Genomic_DNA"/>
</dbReference>
<proteinExistence type="predicted"/>
<dbReference type="InterPro" id="IPR020075">
    <property type="entry name" value="Uncharacterised_AF2234"/>
</dbReference>
<dbReference type="STRING" id="1797197.A2Y75_06505"/>
<accession>A0A1F2WJD3</accession>
<comment type="caution">
    <text evidence="1">The sequence shown here is derived from an EMBL/GenBank/DDBJ whole genome shotgun (WGS) entry which is preliminary data.</text>
</comment>
<organism evidence="1 2">
    <name type="scientific">Candidatus Solincola sediminis</name>
    <dbReference type="NCBI Taxonomy" id="1797199"/>
    <lineage>
        <taxon>Bacteria</taxon>
        <taxon>Bacillati</taxon>
        <taxon>Actinomycetota</taxon>
        <taxon>Candidatus Geothermincolia</taxon>
        <taxon>Candidatus Geothermincolales</taxon>
        <taxon>Candidatus Geothermincolaceae</taxon>
        <taxon>Candidatus Solincola</taxon>
    </lineage>
</organism>
<evidence type="ECO:0008006" key="3">
    <source>
        <dbReference type="Google" id="ProtNLM"/>
    </source>
</evidence>
<reference evidence="1 2" key="1">
    <citation type="journal article" date="2016" name="Nat. Commun.">
        <title>Thousands of microbial genomes shed light on interconnected biogeochemical processes in an aquifer system.</title>
        <authorList>
            <person name="Anantharaman K."/>
            <person name="Brown C.T."/>
            <person name="Hug L.A."/>
            <person name="Sharon I."/>
            <person name="Castelle C.J."/>
            <person name="Probst A.J."/>
            <person name="Thomas B.C."/>
            <person name="Singh A."/>
            <person name="Wilkins M.J."/>
            <person name="Karaoz U."/>
            <person name="Brodie E.L."/>
            <person name="Williams K.H."/>
            <person name="Hubbard S.S."/>
            <person name="Banfield J.F."/>
        </authorList>
    </citation>
    <scope>NUCLEOTIDE SEQUENCE [LARGE SCALE GENOMIC DNA]</scope>
</reference>
<name>A0A1F2WJD3_9ACTN</name>
<dbReference type="Proteomes" id="UP000177876">
    <property type="component" value="Unassembled WGS sequence"/>
</dbReference>
<dbReference type="AlphaFoldDB" id="A0A1F2WJD3"/>
<evidence type="ECO:0000313" key="1">
    <source>
        <dbReference type="EMBL" id="OFW56957.1"/>
    </source>
</evidence>
<sequence length="76" mass="8508">MKAGIATIAAFCICSKCPTYPDQKDPKVYCARGASPLPIEIKGCLCPDCPVQKTLRLKRMNYCYYGSNRQLKKEES</sequence>
<dbReference type="Pfam" id="PF10967">
    <property type="entry name" value="DUF2769"/>
    <property type="match status" value="1"/>
</dbReference>
<evidence type="ECO:0000313" key="2">
    <source>
        <dbReference type="Proteomes" id="UP000177876"/>
    </source>
</evidence>
<protein>
    <recommendedName>
        <fullName evidence="3">DUF2769 domain-containing protein</fullName>
    </recommendedName>
</protein>